<dbReference type="Pfam" id="PF00169">
    <property type="entry name" value="PH"/>
    <property type="match status" value="1"/>
</dbReference>
<feature type="compositionally biased region" description="Polar residues" evidence="1">
    <location>
        <begin position="116"/>
        <end position="143"/>
    </location>
</feature>
<feature type="region of interest" description="Disordered" evidence="1">
    <location>
        <begin position="622"/>
        <end position="711"/>
    </location>
</feature>
<feature type="compositionally biased region" description="Polar residues" evidence="1">
    <location>
        <begin position="25"/>
        <end position="35"/>
    </location>
</feature>
<evidence type="ECO:0000259" key="2">
    <source>
        <dbReference type="Pfam" id="PF00169"/>
    </source>
</evidence>
<feature type="compositionally biased region" description="Pro residues" evidence="1">
    <location>
        <begin position="39"/>
        <end position="50"/>
    </location>
</feature>
<dbReference type="PANTHER" id="PTHR38700">
    <property type="entry name" value="YALI0E22418P"/>
    <property type="match status" value="1"/>
</dbReference>
<dbReference type="InterPro" id="IPR001849">
    <property type="entry name" value="PH_domain"/>
</dbReference>
<dbReference type="CDD" id="cd06503">
    <property type="entry name" value="ATP-synt_Fo_b"/>
    <property type="match status" value="1"/>
</dbReference>
<feature type="compositionally biased region" description="Polar residues" evidence="1">
    <location>
        <begin position="682"/>
        <end position="701"/>
    </location>
</feature>
<feature type="compositionally biased region" description="Low complexity" evidence="1">
    <location>
        <begin position="97"/>
        <end position="115"/>
    </location>
</feature>
<dbReference type="SUPFAM" id="SSF50729">
    <property type="entry name" value="PH domain-like"/>
    <property type="match status" value="1"/>
</dbReference>
<gene>
    <name evidence="3" type="ORF">K505DRAFT_312680</name>
</gene>
<dbReference type="OrthoDB" id="43122at2759"/>
<accession>A0A6A6X0L5</accession>
<dbReference type="Proteomes" id="UP000799757">
    <property type="component" value="Unassembled WGS sequence"/>
</dbReference>
<reference evidence="3" key="1">
    <citation type="journal article" date="2020" name="Stud. Mycol.">
        <title>101 Dothideomycetes genomes: a test case for predicting lifestyles and emergence of pathogens.</title>
        <authorList>
            <person name="Haridas S."/>
            <person name="Albert R."/>
            <person name="Binder M."/>
            <person name="Bloem J."/>
            <person name="Labutti K."/>
            <person name="Salamov A."/>
            <person name="Andreopoulos B."/>
            <person name="Baker S."/>
            <person name="Barry K."/>
            <person name="Bills G."/>
            <person name="Bluhm B."/>
            <person name="Cannon C."/>
            <person name="Castanera R."/>
            <person name="Culley D."/>
            <person name="Daum C."/>
            <person name="Ezra D."/>
            <person name="Gonzalez J."/>
            <person name="Henrissat B."/>
            <person name="Kuo A."/>
            <person name="Liang C."/>
            <person name="Lipzen A."/>
            <person name="Lutzoni F."/>
            <person name="Magnuson J."/>
            <person name="Mondo S."/>
            <person name="Nolan M."/>
            <person name="Ohm R."/>
            <person name="Pangilinan J."/>
            <person name="Park H.-J."/>
            <person name="Ramirez L."/>
            <person name="Alfaro M."/>
            <person name="Sun H."/>
            <person name="Tritt A."/>
            <person name="Yoshinaga Y."/>
            <person name="Zwiers L.-H."/>
            <person name="Turgeon B."/>
            <person name="Goodwin S."/>
            <person name="Spatafora J."/>
            <person name="Crous P."/>
            <person name="Grigoriev I."/>
        </authorList>
    </citation>
    <scope>NUCLEOTIDE SEQUENCE</scope>
    <source>
        <strain evidence="3">CBS 109.77</strain>
    </source>
</reference>
<keyword evidence="4" id="KW-1185">Reference proteome</keyword>
<feature type="compositionally biased region" description="Low complexity" evidence="1">
    <location>
        <begin position="1"/>
        <end position="13"/>
    </location>
</feature>
<dbReference type="Gene3D" id="2.30.29.30">
    <property type="entry name" value="Pleckstrin-homology domain (PH domain)/Phosphotyrosine-binding domain (PTB)"/>
    <property type="match status" value="1"/>
</dbReference>
<dbReference type="InterPro" id="IPR011993">
    <property type="entry name" value="PH-like_dom_sf"/>
</dbReference>
<feature type="region of interest" description="Disordered" evidence="1">
    <location>
        <begin position="750"/>
        <end position="811"/>
    </location>
</feature>
<feature type="compositionally biased region" description="Basic and acidic residues" evidence="1">
    <location>
        <begin position="626"/>
        <end position="636"/>
    </location>
</feature>
<feature type="region of interest" description="Disordered" evidence="1">
    <location>
        <begin position="566"/>
        <end position="596"/>
    </location>
</feature>
<sequence>MAAATPSAEAPPAKFSRYRSVRRAQAQQAHLQSTDELPHTPPLPTMPPIPSADLEVQKDATISRSMSRYHRRPATSQPKAAPPGRSHTVDVPPLPPIAQASPASSAARNRAASSPQTSSRAGSNVQPRLPNTSKSRSEASASVVQGMRTPSEAARAEAKQLMQIEAERHRRMQEKLKAEKRARLEAEEAEYNRQESLRREGEEAERLRAQREAQREAEDAEQLRRKKEEQEHGRRLQKAESSKRLKHREEEERKAKYEQAARKAQASPPVSPPKHGGGFGLFRRRKDDSPASPESPINTARLHPSNGHRDLDTIKAGGGGAVLGIDAPISAVNTGDRRVMVVCNKSHMLLPVTPTTTPLMLLKSASTCMTEPINVRTAIILEAFQKVGLQRPLRNYEHVRDVMNSWDDDKQNDLVIVDSISDKISQQDLLASQAPDEKPESMGCYIHYSSKPGKWSKRYFTLRSDGQLVMSKSETSKEKDQESICHLSDFDIYSPSERKLSKVKPPKKICYAVKSQQKSTMFMDESRFVHFFCTNDRNTATLFYKSLHSWRSWYLKHVMGEGQQKAKAPELKAANVHSSNRNASGSSEVGGGVASHTRNASVGSHYHLGSFSPLLDFDQFTEESMEEPKEKPKSEPWKPGSFPDDEPLGKLGTRAMHARKMSTRAKGPPPISYNLNVIPDETTPQDARQNSLTHSTSSQPEGDTFAPTGLLGRTYSQRQRSLQDREKKPVDAFIEGPSLLNNMNYTSQLGVNDTGLGRRSSVRSHHRRTSSDIQRSASTRSKPKPLVDLTPQYREPPQHARKGKGFVPDGSAGPLVENATCITLVEDAIKVPSSTDWRARPTTARPNHGTYGTGGHERTRSLKGRGEALASYAVNNHAGAPDDNSSAFTGGGLLARAGYSQGHAPIGHGVMDGSKAKGPMIDLSENSQFPAGSLLATVARVQGAGGPVIERDKRQSVDLG</sequence>
<feature type="region of interest" description="Disordered" evidence="1">
    <location>
        <begin position="1"/>
        <end position="309"/>
    </location>
</feature>
<protein>
    <recommendedName>
        <fullName evidence="2">PH domain-containing protein</fullName>
    </recommendedName>
</protein>
<proteinExistence type="predicted"/>
<evidence type="ECO:0000313" key="4">
    <source>
        <dbReference type="Proteomes" id="UP000799757"/>
    </source>
</evidence>
<organism evidence="3 4">
    <name type="scientific">Melanomma pulvis-pyrius CBS 109.77</name>
    <dbReference type="NCBI Taxonomy" id="1314802"/>
    <lineage>
        <taxon>Eukaryota</taxon>
        <taxon>Fungi</taxon>
        <taxon>Dikarya</taxon>
        <taxon>Ascomycota</taxon>
        <taxon>Pezizomycotina</taxon>
        <taxon>Dothideomycetes</taxon>
        <taxon>Pleosporomycetidae</taxon>
        <taxon>Pleosporales</taxon>
        <taxon>Melanommataceae</taxon>
        <taxon>Melanomma</taxon>
    </lineage>
</organism>
<feature type="region of interest" description="Disordered" evidence="1">
    <location>
        <begin position="837"/>
        <end position="860"/>
    </location>
</feature>
<dbReference type="EMBL" id="MU002120">
    <property type="protein sequence ID" value="KAF2789693.1"/>
    <property type="molecule type" value="Genomic_DNA"/>
</dbReference>
<dbReference type="AlphaFoldDB" id="A0A6A6X0L5"/>
<evidence type="ECO:0000256" key="1">
    <source>
        <dbReference type="SAM" id="MobiDB-lite"/>
    </source>
</evidence>
<dbReference type="PANTHER" id="PTHR38700:SF1">
    <property type="entry name" value="PH DOMAIN-CONTAINING PROTEIN"/>
    <property type="match status" value="1"/>
</dbReference>
<name>A0A6A6X0L5_9PLEO</name>
<feature type="domain" description="PH" evidence="2">
    <location>
        <begin position="441"/>
        <end position="548"/>
    </location>
</feature>
<feature type="compositionally biased region" description="Basic and acidic residues" evidence="1">
    <location>
        <begin position="165"/>
        <end position="261"/>
    </location>
</feature>
<evidence type="ECO:0000313" key="3">
    <source>
        <dbReference type="EMBL" id="KAF2789693.1"/>
    </source>
</evidence>